<reference evidence="1" key="1">
    <citation type="submission" date="2020-04" db="EMBL/GenBank/DDBJ databases">
        <authorList>
            <person name="Chiriac C."/>
            <person name="Salcher M."/>
            <person name="Ghai R."/>
            <person name="Kavagutti S V."/>
        </authorList>
    </citation>
    <scope>NUCLEOTIDE SEQUENCE</scope>
</reference>
<organism evidence="1">
    <name type="scientific">uncultured Caudovirales phage</name>
    <dbReference type="NCBI Taxonomy" id="2100421"/>
    <lineage>
        <taxon>Viruses</taxon>
        <taxon>Duplodnaviria</taxon>
        <taxon>Heunggongvirae</taxon>
        <taxon>Uroviricota</taxon>
        <taxon>Caudoviricetes</taxon>
        <taxon>Peduoviridae</taxon>
        <taxon>Maltschvirus</taxon>
        <taxon>Maltschvirus maltsch</taxon>
    </lineage>
</organism>
<sequence length="93" mass="10770">MEIIKLDDVLTLKETKEYVCSNFDGTVNEKVVEELKSGDCYSGYPAWDWFAYISYQDGNFIAHVMKRHILVDVVFASDFCELKDILCKEHGHD</sequence>
<gene>
    <name evidence="1" type="ORF">UFOVP826_25</name>
</gene>
<accession>A0A6J5P4T7</accession>
<evidence type="ECO:0000313" key="1">
    <source>
        <dbReference type="EMBL" id="CAB4164338.1"/>
    </source>
</evidence>
<protein>
    <submittedName>
        <fullName evidence="1">Uncharacterized protein</fullName>
    </submittedName>
</protein>
<dbReference type="EMBL" id="LR796765">
    <property type="protein sequence ID" value="CAB4164338.1"/>
    <property type="molecule type" value="Genomic_DNA"/>
</dbReference>
<proteinExistence type="predicted"/>
<name>A0A6J5P4T7_9CAUD</name>